<dbReference type="AlphaFoldDB" id="A0A0M3HST3"/>
<reference evidence="3" key="1">
    <citation type="submission" date="2017-02" db="UniProtKB">
        <authorList>
            <consortium name="WormBaseParasite"/>
        </authorList>
    </citation>
    <scope>IDENTIFICATION</scope>
</reference>
<organism evidence="2 3">
    <name type="scientific">Ascaris lumbricoides</name>
    <name type="common">Giant roundworm</name>
    <dbReference type="NCBI Taxonomy" id="6252"/>
    <lineage>
        <taxon>Eukaryota</taxon>
        <taxon>Metazoa</taxon>
        <taxon>Ecdysozoa</taxon>
        <taxon>Nematoda</taxon>
        <taxon>Chromadorea</taxon>
        <taxon>Rhabditida</taxon>
        <taxon>Spirurina</taxon>
        <taxon>Ascaridomorpha</taxon>
        <taxon>Ascaridoidea</taxon>
        <taxon>Ascarididae</taxon>
        <taxon>Ascaris</taxon>
    </lineage>
</organism>
<dbReference type="CDD" id="cd17039">
    <property type="entry name" value="Ubl_ubiquitin_like"/>
    <property type="match status" value="1"/>
</dbReference>
<dbReference type="WBParaSite" id="ALUE_0000558501-mRNA-1">
    <property type="protein sequence ID" value="ALUE_0000558501-mRNA-1"/>
    <property type="gene ID" value="ALUE_0000558501"/>
</dbReference>
<sequence>MFLHILAFVFADRTMKLVVKRLGCGQVENVINMAANRTIGELKDAVGALLNLPTNALKLICSGRVLSSTTATLRFYGIEEGAVLTVVFTPNIDMHSNLVRAVRDILGPSYPTAAIPAIIVHFKYFLAKSVEDDLSLDELEKYAKIRNMTRSPLVTKDPNM</sequence>
<dbReference type="SUPFAM" id="SSF54236">
    <property type="entry name" value="Ubiquitin-like"/>
    <property type="match status" value="1"/>
</dbReference>
<accession>A0A0M3HST3</accession>
<feature type="domain" description="Ubiquitin-like" evidence="1">
    <location>
        <begin position="15"/>
        <end position="87"/>
    </location>
</feature>
<dbReference type="Gene3D" id="3.10.20.90">
    <property type="entry name" value="Phosphatidylinositol 3-kinase Catalytic Subunit, Chain A, domain 1"/>
    <property type="match status" value="1"/>
</dbReference>
<dbReference type="InterPro" id="IPR029071">
    <property type="entry name" value="Ubiquitin-like_domsf"/>
</dbReference>
<evidence type="ECO:0000313" key="2">
    <source>
        <dbReference type="Proteomes" id="UP000036681"/>
    </source>
</evidence>
<dbReference type="PROSITE" id="PS50053">
    <property type="entry name" value="UBIQUITIN_2"/>
    <property type="match status" value="1"/>
</dbReference>
<proteinExistence type="predicted"/>
<evidence type="ECO:0000313" key="3">
    <source>
        <dbReference type="WBParaSite" id="ALUE_0000558501-mRNA-1"/>
    </source>
</evidence>
<dbReference type="SMART" id="SM00213">
    <property type="entry name" value="UBQ"/>
    <property type="match status" value="1"/>
</dbReference>
<keyword evidence="2" id="KW-1185">Reference proteome</keyword>
<protein>
    <submittedName>
        <fullName evidence="3">Ubiquitin-like domain-containing protein</fullName>
    </submittedName>
</protein>
<evidence type="ECO:0000259" key="1">
    <source>
        <dbReference type="PROSITE" id="PS50053"/>
    </source>
</evidence>
<name>A0A0M3HST3_ASCLU</name>
<dbReference type="Proteomes" id="UP000036681">
    <property type="component" value="Unplaced"/>
</dbReference>
<dbReference type="InterPro" id="IPR000626">
    <property type="entry name" value="Ubiquitin-like_dom"/>
</dbReference>
<dbReference type="Pfam" id="PF00240">
    <property type="entry name" value="ubiquitin"/>
    <property type="match status" value="1"/>
</dbReference>